<name>A0ABC9WNU5_GRUJA</name>
<accession>A0ABC9WNU5</accession>
<evidence type="ECO:0000256" key="1">
    <source>
        <dbReference type="SAM" id="MobiDB-lite"/>
    </source>
</evidence>
<comment type="caution">
    <text evidence="2">The sequence shown here is derived from an EMBL/GenBank/DDBJ whole genome shotgun (WGS) entry which is preliminary data.</text>
</comment>
<reference evidence="2 3" key="1">
    <citation type="submission" date="2024-06" db="EMBL/GenBank/DDBJ databases">
        <title>The draft genome of Grus japonensis, version 3.</title>
        <authorList>
            <person name="Nabeshima K."/>
            <person name="Suzuki S."/>
            <person name="Onuma M."/>
        </authorList>
    </citation>
    <scope>NUCLEOTIDE SEQUENCE [LARGE SCALE GENOMIC DNA]</scope>
    <source>
        <strain evidence="2 3">451A</strain>
    </source>
</reference>
<feature type="compositionally biased region" description="Low complexity" evidence="1">
    <location>
        <begin position="17"/>
        <end position="27"/>
    </location>
</feature>
<dbReference type="AlphaFoldDB" id="A0ABC9WNU5"/>
<proteinExistence type="predicted"/>
<gene>
    <name evidence="2" type="ORF">GRJ2_001070500</name>
</gene>
<dbReference type="EMBL" id="BAAFJT010000003">
    <property type="protein sequence ID" value="GAB0186052.1"/>
    <property type="molecule type" value="Genomic_DNA"/>
</dbReference>
<evidence type="ECO:0000313" key="2">
    <source>
        <dbReference type="EMBL" id="GAB0186052.1"/>
    </source>
</evidence>
<sequence>MPAGSKTDLPLAKAEPISNSGSSSGISPVKEGTDRAALVSTWHRTNVNPPQTFMGSFGMALHSSGITVLPLLPDDYNFSLES</sequence>
<keyword evidence="3" id="KW-1185">Reference proteome</keyword>
<protein>
    <submittedName>
        <fullName evidence="2">Uncharacterized protein</fullName>
    </submittedName>
</protein>
<evidence type="ECO:0000313" key="3">
    <source>
        <dbReference type="Proteomes" id="UP001623348"/>
    </source>
</evidence>
<dbReference type="Proteomes" id="UP001623348">
    <property type="component" value="Unassembled WGS sequence"/>
</dbReference>
<organism evidence="2 3">
    <name type="scientific">Grus japonensis</name>
    <name type="common">Japanese crane</name>
    <name type="synonym">Red-crowned crane</name>
    <dbReference type="NCBI Taxonomy" id="30415"/>
    <lineage>
        <taxon>Eukaryota</taxon>
        <taxon>Metazoa</taxon>
        <taxon>Chordata</taxon>
        <taxon>Craniata</taxon>
        <taxon>Vertebrata</taxon>
        <taxon>Euteleostomi</taxon>
        <taxon>Archelosauria</taxon>
        <taxon>Archosauria</taxon>
        <taxon>Dinosauria</taxon>
        <taxon>Saurischia</taxon>
        <taxon>Theropoda</taxon>
        <taxon>Coelurosauria</taxon>
        <taxon>Aves</taxon>
        <taxon>Neognathae</taxon>
        <taxon>Neoaves</taxon>
        <taxon>Gruiformes</taxon>
        <taxon>Gruidae</taxon>
        <taxon>Grus</taxon>
    </lineage>
</organism>
<feature type="region of interest" description="Disordered" evidence="1">
    <location>
        <begin position="1"/>
        <end position="33"/>
    </location>
</feature>